<evidence type="ECO:0000256" key="1">
    <source>
        <dbReference type="SAM" id="Coils"/>
    </source>
</evidence>
<reference evidence="3 4" key="1">
    <citation type="submission" date="2019-06" db="EMBL/GenBank/DDBJ databases">
        <title>Genome Sequence of the Brown Rot Fungal Pathogen Monilinia laxa.</title>
        <authorList>
            <person name="De Miccolis Angelini R.M."/>
            <person name="Landi L."/>
            <person name="Abate D."/>
            <person name="Pollastro S."/>
            <person name="Romanazzi G."/>
            <person name="Faretra F."/>
        </authorList>
    </citation>
    <scope>NUCLEOTIDE SEQUENCE [LARGE SCALE GENOMIC DNA]</scope>
    <source>
        <strain evidence="3 4">Mlax316</strain>
    </source>
</reference>
<evidence type="ECO:0000256" key="2">
    <source>
        <dbReference type="SAM" id="MobiDB-lite"/>
    </source>
</evidence>
<proteinExistence type="predicted"/>
<name>A0A5N6K3C1_MONLA</name>
<gene>
    <name evidence="3" type="ORF">EYC80_002220</name>
</gene>
<dbReference type="AlphaFoldDB" id="A0A5N6K3C1"/>
<sequence>MSDSLAVNQLNLQGPPTSTPRTTEKWSMLGLVVWGPPPPPITLKAEYIPRLERNLAGCPQAVHVGAIRQLQKHTKYGPPPTSENAIQIAAEKAKETRWTVSGGKGIGERKTHPLLRKMIGRKLCQKERRRAFYVKELNLKRGRIGLIQLRLRYKMVIKRMKHLEGQVEEFREELEQQKMDRRGQIKILSQRIREAEEGERWKEKLRRINQLGQLMDRVYREKTSSAYKMAETYMREAEMTRWLIDNS</sequence>
<evidence type="ECO:0000313" key="3">
    <source>
        <dbReference type="EMBL" id="KAB8296803.1"/>
    </source>
</evidence>
<organism evidence="3 4">
    <name type="scientific">Monilinia laxa</name>
    <name type="common">Brown rot fungus</name>
    <name type="synonym">Sclerotinia laxa</name>
    <dbReference type="NCBI Taxonomy" id="61186"/>
    <lineage>
        <taxon>Eukaryota</taxon>
        <taxon>Fungi</taxon>
        <taxon>Dikarya</taxon>
        <taxon>Ascomycota</taxon>
        <taxon>Pezizomycotina</taxon>
        <taxon>Leotiomycetes</taxon>
        <taxon>Helotiales</taxon>
        <taxon>Sclerotiniaceae</taxon>
        <taxon>Monilinia</taxon>
    </lineage>
</organism>
<keyword evidence="4" id="KW-1185">Reference proteome</keyword>
<dbReference type="EMBL" id="VIGI01000008">
    <property type="protein sequence ID" value="KAB8296803.1"/>
    <property type="molecule type" value="Genomic_DNA"/>
</dbReference>
<keyword evidence="1" id="KW-0175">Coiled coil</keyword>
<accession>A0A5N6K3C1</accession>
<comment type="caution">
    <text evidence="3">The sequence shown here is derived from an EMBL/GenBank/DDBJ whole genome shotgun (WGS) entry which is preliminary data.</text>
</comment>
<protein>
    <submittedName>
        <fullName evidence="3">Uncharacterized protein</fullName>
    </submittedName>
</protein>
<evidence type="ECO:0000313" key="4">
    <source>
        <dbReference type="Proteomes" id="UP000326757"/>
    </source>
</evidence>
<dbReference type="OrthoDB" id="10471402at2759"/>
<dbReference type="Proteomes" id="UP000326757">
    <property type="component" value="Unassembled WGS sequence"/>
</dbReference>
<feature type="coiled-coil region" evidence="1">
    <location>
        <begin position="153"/>
        <end position="191"/>
    </location>
</feature>
<feature type="region of interest" description="Disordered" evidence="2">
    <location>
        <begin position="1"/>
        <end position="23"/>
    </location>
</feature>
<feature type="compositionally biased region" description="Polar residues" evidence="2">
    <location>
        <begin position="1"/>
        <end position="21"/>
    </location>
</feature>